<dbReference type="RefSeq" id="WP_176950974.1">
    <property type="nucleotide sequence ID" value="NZ_JABXYK010000010.1"/>
</dbReference>
<evidence type="ECO:0000313" key="20">
    <source>
        <dbReference type="Proteomes" id="UP000659172"/>
    </source>
</evidence>
<feature type="chain" id="PRO_5046483047" evidence="16">
    <location>
        <begin position="18"/>
        <end position="719"/>
    </location>
</feature>
<evidence type="ECO:0000256" key="12">
    <source>
        <dbReference type="ARBA" id="ARBA00023170"/>
    </source>
</evidence>
<evidence type="ECO:0000256" key="9">
    <source>
        <dbReference type="ARBA" id="ARBA00023065"/>
    </source>
</evidence>
<dbReference type="EMBL" id="JABXYK010000010">
    <property type="protein sequence ID" value="NVP57014.1"/>
    <property type="molecule type" value="Genomic_DNA"/>
</dbReference>
<comment type="similarity">
    <text evidence="2 14 15">Belongs to the TonB-dependent receptor family.</text>
</comment>
<dbReference type="PANTHER" id="PTHR32552:SF68">
    <property type="entry name" value="FERRICHROME OUTER MEMBRANE TRANSPORTER_PHAGE RECEPTOR"/>
    <property type="match status" value="1"/>
</dbReference>
<keyword evidence="4 14" id="KW-1134">Transmembrane beta strand</keyword>
<dbReference type="Pfam" id="PF00593">
    <property type="entry name" value="TonB_dep_Rec_b-barrel"/>
    <property type="match status" value="1"/>
</dbReference>
<evidence type="ECO:0000259" key="17">
    <source>
        <dbReference type="Pfam" id="PF00593"/>
    </source>
</evidence>
<evidence type="ECO:0000313" key="19">
    <source>
        <dbReference type="EMBL" id="NVP57014.1"/>
    </source>
</evidence>
<accession>A0ABX2QL41</accession>
<keyword evidence="5" id="KW-0410">Iron transport</keyword>
<evidence type="ECO:0000256" key="16">
    <source>
        <dbReference type="SAM" id="SignalP"/>
    </source>
</evidence>
<feature type="signal peptide" evidence="16">
    <location>
        <begin position="1"/>
        <end position="17"/>
    </location>
</feature>
<keyword evidence="6 14" id="KW-0812">Transmembrane</keyword>
<dbReference type="Pfam" id="PF07715">
    <property type="entry name" value="Plug"/>
    <property type="match status" value="1"/>
</dbReference>
<dbReference type="NCBIfam" id="TIGR01783">
    <property type="entry name" value="TonB-siderophor"/>
    <property type="match status" value="1"/>
</dbReference>
<dbReference type="CDD" id="cd01347">
    <property type="entry name" value="ligand_gated_channel"/>
    <property type="match status" value="1"/>
</dbReference>
<dbReference type="Proteomes" id="UP000659172">
    <property type="component" value="Unassembled WGS sequence"/>
</dbReference>
<evidence type="ECO:0000256" key="5">
    <source>
        <dbReference type="ARBA" id="ARBA00022496"/>
    </source>
</evidence>
<name>A0ABX2QL41_9HYPH</name>
<dbReference type="InterPro" id="IPR000531">
    <property type="entry name" value="Beta-barrel_TonB"/>
</dbReference>
<feature type="domain" description="TonB-dependent receptor-like beta-barrel" evidence="17">
    <location>
        <begin position="248"/>
        <end position="689"/>
    </location>
</feature>
<evidence type="ECO:0000256" key="13">
    <source>
        <dbReference type="ARBA" id="ARBA00023237"/>
    </source>
</evidence>
<keyword evidence="12 19" id="KW-0675">Receptor</keyword>
<dbReference type="InterPro" id="IPR010105">
    <property type="entry name" value="TonB_sidphr_rcpt"/>
</dbReference>
<dbReference type="Gene3D" id="2.170.130.10">
    <property type="entry name" value="TonB-dependent receptor, plug domain"/>
    <property type="match status" value="1"/>
</dbReference>
<evidence type="ECO:0000256" key="11">
    <source>
        <dbReference type="ARBA" id="ARBA00023136"/>
    </source>
</evidence>
<keyword evidence="9" id="KW-0406">Ion transport</keyword>
<keyword evidence="3 14" id="KW-0813">Transport</keyword>
<evidence type="ECO:0000256" key="7">
    <source>
        <dbReference type="ARBA" id="ARBA00022729"/>
    </source>
</evidence>
<dbReference type="InterPro" id="IPR039426">
    <property type="entry name" value="TonB-dep_rcpt-like"/>
</dbReference>
<evidence type="ECO:0000256" key="6">
    <source>
        <dbReference type="ARBA" id="ARBA00022692"/>
    </source>
</evidence>
<evidence type="ECO:0000256" key="10">
    <source>
        <dbReference type="ARBA" id="ARBA00023077"/>
    </source>
</evidence>
<organism evidence="19 20">
    <name type="scientific">Mycoplana rhizolycopersici</name>
    <dbReference type="NCBI Taxonomy" id="2746702"/>
    <lineage>
        <taxon>Bacteria</taxon>
        <taxon>Pseudomonadati</taxon>
        <taxon>Pseudomonadota</taxon>
        <taxon>Alphaproteobacteria</taxon>
        <taxon>Hyphomicrobiales</taxon>
        <taxon>Rhizobiaceae</taxon>
        <taxon>Mycoplana</taxon>
    </lineage>
</organism>
<comment type="caution">
    <text evidence="19">The sequence shown here is derived from an EMBL/GenBank/DDBJ whole genome shotgun (WGS) entry which is preliminary data.</text>
</comment>
<dbReference type="SUPFAM" id="SSF56935">
    <property type="entry name" value="Porins"/>
    <property type="match status" value="1"/>
</dbReference>
<feature type="domain" description="TonB-dependent receptor plug" evidence="18">
    <location>
        <begin position="75"/>
        <end position="176"/>
    </location>
</feature>
<dbReference type="InterPro" id="IPR036942">
    <property type="entry name" value="Beta-barrel_TonB_sf"/>
</dbReference>
<dbReference type="PANTHER" id="PTHR32552">
    <property type="entry name" value="FERRICHROME IRON RECEPTOR-RELATED"/>
    <property type="match status" value="1"/>
</dbReference>
<proteinExistence type="inferred from homology"/>
<keyword evidence="11 14" id="KW-0472">Membrane</keyword>
<dbReference type="InterPro" id="IPR037066">
    <property type="entry name" value="Plug_dom_sf"/>
</dbReference>
<evidence type="ECO:0000256" key="1">
    <source>
        <dbReference type="ARBA" id="ARBA00004571"/>
    </source>
</evidence>
<keyword evidence="7 16" id="KW-0732">Signal</keyword>
<evidence type="ECO:0000256" key="4">
    <source>
        <dbReference type="ARBA" id="ARBA00022452"/>
    </source>
</evidence>
<keyword evidence="13 14" id="KW-0998">Cell outer membrane</keyword>
<gene>
    <name evidence="19" type="ORF">HV823_17295</name>
</gene>
<sequence>MKGPVVALKKISFFAFTSLVSSTALLPLHRSLAQEASTALAPIVVESGNLEDPTGPVDGYVATTSLTATKTGTPLLETPQSVSVITADQISAQGATTLGQALGYTAGVSSEPYGADSRFDSPRIRGFDGRQSQYLNGLRLMRTAGAAPVELYGLERVEVLRGPASVMYGQATPGGIINLVSKRPIFERFGEVGVQAGSYDTYGTFFDIGDKTESADFAYRLTGVARVGHQQVEQLQNDRYYIAPAFTWKPDDATTLTVLTSFQHDNPSSPSGLPVALTLDSGNPLGREFYVGDQGFDRSSRNQTNIGYEFEHQFDAQWTFRQSFRYSNLDWKYQALGMSSLSGGLMPDGFSIRRNATFQDERLNTVNVDNNLLGEFATGAVDHKLLVGLDYRYFDNNVGTQFFQATPLNSRDPHYGGPIELAAIPTVNTYVDSTIRQLGVYAQDEIAYENWRATFGLRHDWAQTDGTSTNRNLDVARPLDQDDHKLTGRAGLGYVFDNGIAPYISYSTSFEPVAVPATGGPLEPTTGKQVEVGVKYRPDGWNGFLTAAAYDLRQENVPTQVPDGTGGVVTAQIGEVRVKGIELEAVASLADGLDLRAAYTYTHTEIVGGSDNGNQLDNVPLNAASLWLDYRFREDTTLEGFGIGGGVRYIGSRYGNTANTYELGDVALLDAAIHYQKDNVKASLNFANLADKEYLSSCGTFGCTYGDGRTVMGRLSFSW</sequence>
<dbReference type="Gene3D" id="2.40.170.20">
    <property type="entry name" value="TonB-dependent receptor, beta-barrel domain"/>
    <property type="match status" value="1"/>
</dbReference>
<evidence type="ECO:0000256" key="8">
    <source>
        <dbReference type="ARBA" id="ARBA00023004"/>
    </source>
</evidence>
<evidence type="ECO:0000256" key="3">
    <source>
        <dbReference type="ARBA" id="ARBA00022448"/>
    </source>
</evidence>
<dbReference type="InterPro" id="IPR012910">
    <property type="entry name" value="Plug_dom"/>
</dbReference>
<protein>
    <submittedName>
        <fullName evidence="19">TonB-dependent siderophore receptor</fullName>
    </submittedName>
</protein>
<evidence type="ECO:0000256" key="14">
    <source>
        <dbReference type="PROSITE-ProRule" id="PRU01360"/>
    </source>
</evidence>
<evidence type="ECO:0000256" key="15">
    <source>
        <dbReference type="RuleBase" id="RU003357"/>
    </source>
</evidence>
<evidence type="ECO:0000256" key="2">
    <source>
        <dbReference type="ARBA" id="ARBA00009810"/>
    </source>
</evidence>
<keyword evidence="10 15" id="KW-0798">TonB box</keyword>
<keyword evidence="8" id="KW-0408">Iron</keyword>
<keyword evidence="20" id="KW-1185">Reference proteome</keyword>
<evidence type="ECO:0000259" key="18">
    <source>
        <dbReference type="Pfam" id="PF07715"/>
    </source>
</evidence>
<comment type="subcellular location">
    <subcellularLocation>
        <location evidence="1 14">Cell outer membrane</location>
        <topology evidence="1 14">Multi-pass membrane protein</topology>
    </subcellularLocation>
</comment>
<dbReference type="PROSITE" id="PS52016">
    <property type="entry name" value="TONB_DEPENDENT_REC_3"/>
    <property type="match status" value="1"/>
</dbReference>
<reference evidence="19 20" key="1">
    <citation type="submission" date="2020-06" db="EMBL/GenBank/DDBJ databases">
        <title>Rhizobium sp.nov. isolated from the tomato plant.</title>
        <authorList>
            <person name="Thin K.K."/>
            <person name="Zhang X."/>
            <person name="He S."/>
        </authorList>
    </citation>
    <scope>NUCLEOTIDE SEQUENCE [LARGE SCALE GENOMIC DNA]</scope>
    <source>
        <strain evidence="19 20">DBTS2</strain>
    </source>
</reference>